<reference evidence="1 2" key="1">
    <citation type="submission" date="2019-05" db="EMBL/GenBank/DDBJ databases">
        <title>Another draft genome of Portunus trituberculatus and its Hox gene families provides insights of decapod evolution.</title>
        <authorList>
            <person name="Jeong J.-H."/>
            <person name="Song I."/>
            <person name="Kim S."/>
            <person name="Choi T."/>
            <person name="Kim D."/>
            <person name="Ryu S."/>
            <person name="Kim W."/>
        </authorList>
    </citation>
    <scope>NUCLEOTIDE SEQUENCE [LARGE SCALE GENOMIC DNA]</scope>
    <source>
        <tissue evidence="1">Muscle</tissue>
    </source>
</reference>
<evidence type="ECO:0000313" key="1">
    <source>
        <dbReference type="EMBL" id="MPC97545.1"/>
    </source>
</evidence>
<name>A0A5B7JSJ4_PORTR</name>
<sequence length="68" mass="7425">MAVSILYLECRNGSVKEREALEGLRGYKAHSTPAPLPPGNDIPPPHLRLLLLLPPWSSVLAPVDNELT</sequence>
<protein>
    <submittedName>
        <fullName evidence="1">Uncharacterized protein</fullName>
    </submittedName>
</protein>
<dbReference type="Proteomes" id="UP000324222">
    <property type="component" value="Unassembled WGS sequence"/>
</dbReference>
<dbReference type="EMBL" id="VSRR010110460">
    <property type="protein sequence ID" value="MPC97545.1"/>
    <property type="molecule type" value="Genomic_DNA"/>
</dbReference>
<accession>A0A5B7JSJ4</accession>
<dbReference type="AlphaFoldDB" id="A0A5B7JSJ4"/>
<organism evidence="1 2">
    <name type="scientific">Portunus trituberculatus</name>
    <name type="common">Swimming crab</name>
    <name type="synonym">Neptunus trituberculatus</name>
    <dbReference type="NCBI Taxonomy" id="210409"/>
    <lineage>
        <taxon>Eukaryota</taxon>
        <taxon>Metazoa</taxon>
        <taxon>Ecdysozoa</taxon>
        <taxon>Arthropoda</taxon>
        <taxon>Crustacea</taxon>
        <taxon>Multicrustacea</taxon>
        <taxon>Malacostraca</taxon>
        <taxon>Eumalacostraca</taxon>
        <taxon>Eucarida</taxon>
        <taxon>Decapoda</taxon>
        <taxon>Pleocyemata</taxon>
        <taxon>Brachyura</taxon>
        <taxon>Eubrachyura</taxon>
        <taxon>Portunoidea</taxon>
        <taxon>Portunidae</taxon>
        <taxon>Portuninae</taxon>
        <taxon>Portunus</taxon>
    </lineage>
</organism>
<keyword evidence="2" id="KW-1185">Reference proteome</keyword>
<proteinExistence type="predicted"/>
<gene>
    <name evidence="1" type="ORF">E2C01_092864</name>
</gene>
<evidence type="ECO:0000313" key="2">
    <source>
        <dbReference type="Proteomes" id="UP000324222"/>
    </source>
</evidence>
<comment type="caution">
    <text evidence="1">The sequence shown here is derived from an EMBL/GenBank/DDBJ whole genome shotgun (WGS) entry which is preliminary data.</text>
</comment>